<comment type="cofactor">
    <cofactor evidence="2">
        <name>a divalent metal cation</name>
        <dbReference type="ChEBI" id="CHEBI:60240"/>
    </cofactor>
</comment>
<keyword evidence="5" id="KW-1185">Reference proteome</keyword>
<dbReference type="Proteomes" id="UP000266340">
    <property type="component" value="Unassembled WGS sequence"/>
</dbReference>
<dbReference type="SUPFAM" id="SSF56300">
    <property type="entry name" value="Metallo-dependent phosphatases"/>
    <property type="match status" value="1"/>
</dbReference>
<dbReference type="Gene3D" id="3.60.21.10">
    <property type="match status" value="1"/>
</dbReference>
<sequence length="167" mass="18582">MKIVVVSDTHMPRMAKGLPATLTKELRGADFIIHAGDWTDLRVAEELEKHAPLDGVTGNNDGHDVWRKFGWKKTISFGEVKVGIVHGHGDGGRMGTEERAIAAFKDEDVDCIVYGHSHIPALREVGGVLVFNPGSPTDKRKQPLYSFGLLEIEGRQIRARHLFYKDK</sequence>
<dbReference type="GO" id="GO:0046872">
    <property type="term" value="F:metal ion binding"/>
    <property type="evidence" value="ECO:0007669"/>
    <property type="project" value="UniProtKB-KW"/>
</dbReference>
<organism evidence="4 5">
    <name type="scientific">Cohnella faecalis</name>
    <dbReference type="NCBI Taxonomy" id="2315694"/>
    <lineage>
        <taxon>Bacteria</taxon>
        <taxon>Bacillati</taxon>
        <taxon>Bacillota</taxon>
        <taxon>Bacilli</taxon>
        <taxon>Bacillales</taxon>
        <taxon>Paenibacillaceae</taxon>
        <taxon>Cohnella</taxon>
    </lineage>
</organism>
<evidence type="ECO:0000259" key="3">
    <source>
        <dbReference type="Pfam" id="PF12850"/>
    </source>
</evidence>
<dbReference type="AlphaFoldDB" id="A0A398CW13"/>
<dbReference type="GO" id="GO:0016787">
    <property type="term" value="F:hydrolase activity"/>
    <property type="evidence" value="ECO:0007669"/>
    <property type="project" value="UniProtKB-UniRule"/>
</dbReference>
<feature type="domain" description="Calcineurin-like phosphoesterase" evidence="3">
    <location>
        <begin position="1"/>
        <end position="153"/>
    </location>
</feature>
<dbReference type="EMBL" id="QXJM01000037">
    <property type="protein sequence ID" value="RIE03401.1"/>
    <property type="molecule type" value="Genomic_DNA"/>
</dbReference>
<protein>
    <recommendedName>
        <fullName evidence="2">Phosphoesterase</fullName>
        <ecNumber evidence="2">3.1.4.-</ecNumber>
    </recommendedName>
</protein>
<comment type="caution">
    <text evidence="4">The sequence shown here is derived from an EMBL/GenBank/DDBJ whole genome shotgun (WGS) entry which is preliminary data.</text>
</comment>
<dbReference type="NCBIfam" id="TIGR00040">
    <property type="entry name" value="yfcE"/>
    <property type="match status" value="1"/>
</dbReference>
<evidence type="ECO:0000313" key="5">
    <source>
        <dbReference type="Proteomes" id="UP000266340"/>
    </source>
</evidence>
<dbReference type="EC" id="3.1.4.-" evidence="2"/>
<gene>
    <name evidence="4" type="ORF">D3H35_12060</name>
</gene>
<reference evidence="4 5" key="1">
    <citation type="submission" date="2018-09" db="EMBL/GenBank/DDBJ databases">
        <title>Cohnella cavernae sp. nov., isolated from a karst cave.</title>
        <authorList>
            <person name="Zhu H."/>
        </authorList>
    </citation>
    <scope>NUCLEOTIDE SEQUENCE [LARGE SCALE GENOMIC DNA]</scope>
    <source>
        <strain evidence="4 5">K2E09-144</strain>
    </source>
</reference>
<evidence type="ECO:0000313" key="4">
    <source>
        <dbReference type="EMBL" id="RIE03401.1"/>
    </source>
</evidence>
<dbReference type="RefSeq" id="WP_119149610.1">
    <property type="nucleotide sequence ID" value="NZ_JBHSOV010000005.1"/>
</dbReference>
<dbReference type="OrthoDB" id="9800565at2"/>
<name>A0A398CW13_9BACL</name>
<dbReference type="InterPro" id="IPR029052">
    <property type="entry name" value="Metallo-depent_PP-like"/>
</dbReference>
<dbReference type="PANTHER" id="PTHR11124">
    <property type="entry name" value="VACUOLAR SORTING PROTEIN VPS29"/>
    <property type="match status" value="1"/>
</dbReference>
<dbReference type="InterPro" id="IPR024654">
    <property type="entry name" value="Calcineurin-like_PHP_lpxH"/>
</dbReference>
<keyword evidence="2" id="KW-0479">Metal-binding</keyword>
<dbReference type="Pfam" id="PF12850">
    <property type="entry name" value="Metallophos_2"/>
    <property type="match status" value="1"/>
</dbReference>
<comment type="similarity">
    <text evidence="1 2">Belongs to the metallophosphoesterase superfamily. YfcE family.</text>
</comment>
<dbReference type="InterPro" id="IPR000979">
    <property type="entry name" value="Phosphodiesterase_MJ0936/Vps29"/>
</dbReference>
<evidence type="ECO:0000256" key="1">
    <source>
        <dbReference type="ARBA" id="ARBA00008950"/>
    </source>
</evidence>
<accession>A0A398CW13</accession>
<evidence type="ECO:0000256" key="2">
    <source>
        <dbReference type="RuleBase" id="RU362039"/>
    </source>
</evidence>
<proteinExistence type="inferred from homology"/>